<organism evidence="1 2">
    <name type="scientific">Hypoxylon rubiginosum</name>
    <dbReference type="NCBI Taxonomy" id="110542"/>
    <lineage>
        <taxon>Eukaryota</taxon>
        <taxon>Fungi</taxon>
        <taxon>Dikarya</taxon>
        <taxon>Ascomycota</taxon>
        <taxon>Pezizomycotina</taxon>
        <taxon>Sordariomycetes</taxon>
        <taxon>Xylariomycetidae</taxon>
        <taxon>Xylariales</taxon>
        <taxon>Hypoxylaceae</taxon>
        <taxon>Hypoxylon</taxon>
    </lineage>
</organism>
<dbReference type="EMBL" id="MU393497">
    <property type="protein sequence ID" value="KAI4863825.1"/>
    <property type="molecule type" value="Genomic_DNA"/>
</dbReference>
<protein>
    <submittedName>
        <fullName evidence="1">Uncharacterized protein</fullName>
    </submittedName>
</protein>
<accession>A0ACB9YYL9</accession>
<dbReference type="Proteomes" id="UP001497700">
    <property type="component" value="Unassembled WGS sequence"/>
</dbReference>
<name>A0ACB9YYL9_9PEZI</name>
<keyword evidence="2" id="KW-1185">Reference proteome</keyword>
<evidence type="ECO:0000313" key="2">
    <source>
        <dbReference type="Proteomes" id="UP001497700"/>
    </source>
</evidence>
<evidence type="ECO:0000313" key="1">
    <source>
        <dbReference type="EMBL" id="KAI4863825.1"/>
    </source>
</evidence>
<reference evidence="1 2" key="1">
    <citation type="journal article" date="2022" name="New Phytol.">
        <title>Ecological generalism drives hyperdiversity of secondary metabolite gene clusters in xylarialean endophytes.</title>
        <authorList>
            <person name="Franco M.E.E."/>
            <person name="Wisecaver J.H."/>
            <person name="Arnold A.E."/>
            <person name="Ju Y.M."/>
            <person name="Slot J.C."/>
            <person name="Ahrendt S."/>
            <person name="Moore L.P."/>
            <person name="Eastman K.E."/>
            <person name="Scott K."/>
            <person name="Konkel Z."/>
            <person name="Mondo S.J."/>
            <person name="Kuo A."/>
            <person name="Hayes R.D."/>
            <person name="Haridas S."/>
            <person name="Andreopoulos B."/>
            <person name="Riley R."/>
            <person name="LaButti K."/>
            <person name="Pangilinan J."/>
            <person name="Lipzen A."/>
            <person name="Amirebrahimi M."/>
            <person name="Yan J."/>
            <person name="Adam C."/>
            <person name="Keymanesh K."/>
            <person name="Ng V."/>
            <person name="Louie K."/>
            <person name="Northen T."/>
            <person name="Drula E."/>
            <person name="Henrissat B."/>
            <person name="Hsieh H.M."/>
            <person name="Youens-Clark K."/>
            <person name="Lutzoni F."/>
            <person name="Miadlikowska J."/>
            <person name="Eastwood D.C."/>
            <person name="Hamelin R.C."/>
            <person name="Grigoriev I.V."/>
            <person name="U'Ren J.M."/>
        </authorList>
    </citation>
    <scope>NUCLEOTIDE SEQUENCE [LARGE SCALE GENOMIC DNA]</scope>
    <source>
        <strain evidence="1 2">CBS 119005</strain>
    </source>
</reference>
<proteinExistence type="predicted"/>
<comment type="caution">
    <text evidence="1">The sequence shown here is derived from an EMBL/GenBank/DDBJ whole genome shotgun (WGS) entry which is preliminary data.</text>
</comment>
<gene>
    <name evidence="1" type="ORF">F4820DRAFT_449672</name>
</gene>
<sequence>MKQVVGLVALLVSKYGASAFVIARQDDTGKDYHAPCTQEGYKQFLIRDWHGITYSNTTEIFSFELHANFSGYVSPCHGERSGDTSSGWIACDVRDESAGVGAYFDFSSNDYVTINHTYVCDRGEEETDPNNQLAIVIATGDGRLSIGLVDTPEGHYTGTEGDNMTIAAYTEVAHRLPNPDCSAASQQAEWEVRDFHFSTRVSVGSPWVIGATVANINYDLYNKANDYLINCQAVNSSTLAVPDDPQLINTETQWPCPINYRDDLFPPEAYPATDFKFDRSQNELTIEQRWECSEDGHETTFSAVATTVLPLKCEYIPFSDDSPVIMAVECDLVTTSVKAELML</sequence>